<dbReference type="PANTHER" id="PTHR33744">
    <property type="entry name" value="CARBOHYDRATE DIACID REGULATOR"/>
    <property type="match status" value="1"/>
</dbReference>
<name>A0ABT7J9W5_9ACTN</name>
<protein>
    <submittedName>
        <fullName evidence="5">Helix-turn-helix domain-containing protein</fullName>
    </submittedName>
</protein>
<comment type="caution">
    <text evidence="5">The sequence shown here is derived from an EMBL/GenBank/DDBJ whole genome shotgun (WGS) entry which is preliminary data.</text>
</comment>
<evidence type="ECO:0000259" key="3">
    <source>
        <dbReference type="Pfam" id="PF14361"/>
    </source>
</evidence>
<dbReference type="InterPro" id="IPR025736">
    <property type="entry name" value="PucR_C-HTH_dom"/>
</dbReference>
<dbReference type="Proteomes" id="UP001241926">
    <property type="component" value="Unassembled WGS sequence"/>
</dbReference>
<evidence type="ECO:0000313" key="5">
    <source>
        <dbReference type="EMBL" id="MDL2081675.1"/>
    </source>
</evidence>
<sequence length="433" mass="47139">MTSHAVSPDEIQRLAEARVREVANEIPPQLPEFARRLEALFSKRVTELNGDPALHQMLSGSNLSNLETFTDVVRYGISADDAAAPAAAEEYARRLARQGIASTALVRAYRLGHQEVVRWFMGRIARTESDPRVAFAAGQLVTDIAFRYVDVVSERVVAVYEAERERWLAHRNTVRAAALRALLDGDDVEPAAAEAALGIRLRQRHLGVIVWTSDGGPSGNDPHRFEQLLASVGSLLQAPGAPLFVPQDRHLGWGWIPLGSGNRAAADPARLAELVHRAGPDIRLALGTPASDAEGFRLTHVEAQRAWNVASSAAERARPVTSFADSGVRTAALLAGDLEAARRLVAQALGPLADDTASTARLRETLRVFLAEHRSFVATARQVHLHKNTVKYRVDKAIEARGRPVDDDRLELELALTACHWLGGAVLRQTTTA</sequence>
<dbReference type="InterPro" id="IPR042070">
    <property type="entry name" value="PucR_C-HTH_sf"/>
</dbReference>
<dbReference type="Pfam" id="PF14361">
    <property type="entry name" value="RsbRD_N"/>
    <property type="match status" value="1"/>
</dbReference>
<dbReference type="InterPro" id="IPR025751">
    <property type="entry name" value="RsbRD_N_dom"/>
</dbReference>
<feature type="domain" description="PucR C-terminal helix-turn-helix" evidence="2">
    <location>
        <begin position="362"/>
        <end position="418"/>
    </location>
</feature>
<feature type="domain" description="CdaR GGDEF-like" evidence="4">
    <location>
        <begin position="187"/>
        <end position="309"/>
    </location>
</feature>
<proteinExistence type="inferred from homology"/>
<comment type="similarity">
    <text evidence="1">Belongs to the CdaR family.</text>
</comment>
<dbReference type="InterPro" id="IPR041522">
    <property type="entry name" value="CdaR_GGDEF"/>
</dbReference>
<evidence type="ECO:0000259" key="4">
    <source>
        <dbReference type="Pfam" id="PF17853"/>
    </source>
</evidence>
<dbReference type="RefSeq" id="WP_285436989.1">
    <property type="nucleotide sequence ID" value="NZ_JASJUS010000054.1"/>
</dbReference>
<dbReference type="InterPro" id="IPR051448">
    <property type="entry name" value="CdaR-like_regulators"/>
</dbReference>
<evidence type="ECO:0000313" key="6">
    <source>
        <dbReference type="Proteomes" id="UP001241926"/>
    </source>
</evidence>
<keyword evidence="6" id="KW-1185">Reference proteome</keyword>
<feature type="domain" description="RsbT co-antagonist protein RsbRD N-terminal" evidence="3">
    <location>
        <begin position="31"/>
        <end position="175"/>
    </location>
</feature>
<organism evidence="5 6">
    <name type="scientific">Streptomyces fuscus</name>
    <dbReference type="NCBI Taxonomy" id="3048495"/>
    <lineage>
        <taxon>Bacteria</taxon>
        <taxon>Bacillati</taxon>
        <taxon>Actinomycetota</taxon>
        <taxon>Actinomycetes</taxon>
        <taxon>Kitasatosporales</taxon>
        <taxon>Streptomycetaceae</taxon>
        <taxon>Streptomyces</taxon>
    </lineage>
</organism>
<dbReference type="Pfam" id="PF17853">
    <property type="entry name" value="GGDEF_2"/>
    <property type="match status" value="1"/>
</dbReference>
<evidence type="ECO:0000256" key="1">
    <source>
        <dbReference type="ARBA" id="ARBA00006754"/>
    </source>
</evidence>
<evidence type="ECO:0000259" key="2">
    <source>
        <dbReference type="Pfam" id="PF13556"/>
    </source>
</evidence>
<dbReference type="EMBL" id="JASJUS010000054">
    <property type="protein sequence ID" value="MDL2081675.1"/>
    <property type="molecule type" value="Genomic_DNA"/>
</dbReference>
<dbReference type="Gene3D" id="1.10.10.2840">
    <property type="entry name" value="PucR C-terminal helix-turn-helix domain"/>
    <property type="match status" value="1"/>
</dbReference>
<dbReference type="PANTHER" id="PTHR33744:SF1">
    <property type="entry name" value="DNA-BINDING TRANSCRIPTIONAL ACTIVATOR ADER"/>
    <property type="match status" value="1"/>
</dbReference>
<reference evidence="5 6" key="1">
    <citation type="submission" date="2023-05" db="EMBL/GenBank/DDBJ databases">
        <title>Streptomyces fuscus sp. nov., a brown-black pigment producing actinomyces isolated from dry sand of Sea duck farm.</title>
        <authorList>
            <person name="Xie J."/>
            <person name="Shen N."/>
        </authorList>
    </citation>
    <scope>NUCLEOTIDE SEQUENCE [LARGE SCALE GENOMIC DNA]</scope>
    <source>
        <strain evidence="5 6">GXMU-J15</strain>
    </source>
</reference>
<accession>A0ABT7J9W5</accession>
<gene>
    <name evidence="5" type="ORF">QNN03_35135</name>
</gene>
<dbReference type="Pfam" id="PF13556">
    <property type="entry name" value="HTH_30"/>
    <property type="match status" value="1"/>
</dbReference>